<comment type="caution">
    <text evidence="2">The sequence shown here is derived from an EMBL/GenBank/DDBJ whole genome shotgun (WGS) entry which is preliminary data.</text>
</comment>
<name>A0ABT2Z8S9_9RHOB</name>
<dbReference type="Proteomes" id="UP001652542">
    <property type="component" value="Unassembled WGS sequence"/>
</dbReference>
<sequence length="74" mass="8362">MTIDEAAKRLAEMYRKGAAQKEQVAHIHLFAITYADQISGMSLPEILARAGLPESYKTELRKGINLAKYVRLRD</sequence>
<organism evidence="2 3">
    <name type="scientific">Albidovulum marisflavi</name>
    <dbReference type="NCBI Taxonomy" id="2984159"/>
    <lineage>
        <taxon>Bacteria</taxon>
        <taxon>Pseudomonadati</taxon>
        <taxon>Pseudomonadota</taxon>
        <taxon>Alphaproteobacteria</taxon>
        <taxon>Rhodobacterales</taxon>
        <taxon>Paracoccaceae</taxon>
        <taxon>Albidovulum</taxon>
    </lineage>
</organism>
<dbReference type="EMBL" id="JAOWKY010000001">
    <property type="protein sequence ID" value="MCV2867430.1"/>
    <property type="molecule type" value="Genomic_DNA"/>
</dbReference>
<keyword evidence="3" id="KW-1185">Reference proteome</keyword>
<dbReference type="RefSeq" id="WP_263733080.1">
    <property type="nucleotide sequence ID" value="NZ_JAOWKY010000001.1"/>
</dbReference>
<dbReference type="Pfam" id="PF24718">
    <property type="entry name" value="HTH_73"/>
    <property type="match status" value="1"/>
</dbReference>
<reference evidence="2 3" key="1">
    <citation type="submission" date="2022-10" db="EMBL/GenBank/DDBJ databases">
        <title>Defluviimonas sp. nov., isolated from ocean surface water.</title>
        <authorList>
            <person name="He W."/>
            <person name="Wang L."/>
            <person name="Zhang D.-F."/>
        </authorList>
    </citation>
    <scope>NUCLEOTIDE SEQUENCE [LARGE SCALE GENOMIC DNA]</scope>
    <source>
        <strain evidence="2 3">WL0002</strain>
    </source>
</reference>
<protein>
    <recommendedName>
        <fullName evidence="1">HTH-like domain-containing protein</fullName>
    </recommendedName>
</protein>
<evidence type="ECO:0000313" key="2">
    <source>
        <dbReference type="EMBL" id="MCV2867430.1"/>
    </source>
</evidence>
<evidence type="ECO:0000313" key="3">
    <source>
        <dbReference type="Proteomes" id="UP001652542"/>
    </source>
</evidence>
<dbReference type="InterPro" id="IPR056975">
    <property type="entry name" value="HTH_73"/>
</dbReference>
<accession>A0ABT2Z8S9</accession>
<evidence type="ECO:0000259" key="1">
    <source>
        <dbReference type="Pfam" id="PF24718"/>
    </source>
</evidence>
<gene>
    <name evidence="2" type="ORF">OEW28_02180</name>
</gene>
<feature type="domain" description="HTH-like" evidence="1">
    <location>
        <begin position="2"/>
        <end position="72"/>
    </location>
</feature>
<proteinExistence type="predicted"/>